<keyword evidence="2" id="KW-0472">Membrane</keyword>
<dbReference type="EMBL" id="JAVYJV010000005">
    <property type="protein sequence ID" value="KAK4370080.1"/>
    <property type="molecule type" value="Genomic_DNA"/>
</dbReference>
<protein>
    <submittedName>
        <fullName evidence="3">Uncharacterized protein</fullName>
    </submittedName>
</protein>
<feature type="transmembrane region" description="Helical" evidence="2">
    <location>
        <begin position="273"/>
        <end position="295"/>
    </location>
</feature>
<accession>A0AAE1SHH8</accession>
<reference evidence="3" key="1">
    <citation type="submission" date="2023-12" db="EMBL/GenBank/DDBJ databases">
        <title>Genome assembly of Anisodus tanguticus.</title>
        <authorList>
            <person name="Wang Y.-J."/>
        </authorList>
    </citation>
    <scope>NUCLEOTIDE SEQUENCE</scope>
    <source>
        <strain evidence="3">KB-2021</strain>
        <tissue evidence="3">Leaf</tissue>
    </source>
</reference>
<proteinExistence type="predicted"/>
<organism evidence="3 4">
    <name type="scientific">Anisodus tanguticus</name>
    <dbReference type="NCBI Taxonomy" id="243964"/>
    <lineage>
        <taxon>Eukaryota</taxon>
        <taxon>Viridiplantae</taxon>
        <taxon>Streptophyta</taxon>
        <taxon>Embryophyta</taxon>
        <taxon>Tracheophyta</taxon>
        <taxon>Spermatophyta</taxon>
        <taxon>Magnoliopsida</taxon>
        <taxon>eudicotyledons</taxon>
        <taxon>Gunneridae</taxon>
        <taxon>Pentapetalae</taxon>
        <taxon>asterids</taxon>
        <taxon>lamiids</taxon>
        <taxon>Solanales</taxon>
        <taxon>Solanaceae</taxon>
        <taxon>Solanoideae</taxon>
        <taxon>Hyoscyameae</taxon>
        <taxon>Anisodus</taxon>
    </lineage>
</organism>
<gene>
    <name evidence="3" type="ORF">RND71_009555</name>
</gene>
<dbReference type="AlphaFoldDB" id="A0AAE1SHH8"/>
<keyword evidence="4" id="KW-1185">Reference proteome</keyword>
<sequence>MTFWKAEDYTTKQLYEKEQTRHCPGPTNQSVKRENPLVVAFSLPLMATMQSTGFLLLLFFTERGKRIYCSPPYHATIVPPTPQGVVIITRAVDCSLSYFVWSNDNNAPEEGGGSMPIRSLILIFIPQANTVEVEGLHGTNKLIGADGTGTSSGAALDGADDTGTSSGTASEGADSAGPPSKPVFPTGTTHEMGLTITTIDMLSVSDDKICHKSGREDETIPTSKFFSASIKKEKLKKIGIAILKEAFQMKNEEIAIEMLKAAGRPNFIPQNQVYCSVKVTLFSISSTYMVLLSLYKSDFVMDLSSIMIA</sequence>
<dbReference type="Proteomes" id="UP001291623">
    <property type="component" value="Unassembled WGS sequence"/>
</dbReference>
<keyword evidence="2" id="KW-1133">Transmembrane helix</keyword>
<evidence type="ECO:0000256" key="2">
    <source>
        <dbReference type="SAM" id="Phobius"/>
    </source>
</evidence>
<name>A0AAE1SHH8_9SOLA</name>
<feature type="transmembrane region" description="Helical" evidence="2">
    <location>
        <begin position="37"/>
        <end position="60"/>
    </location>
</feature>
<feature type="region of interest" description="Disordered" evidence="1">
    <location>
        <begin position="153"/>
        <end position="189"/>
    </location>
</feature>
<comment type="caution">
    <text evidence="3">The sequence shown here is derived from an EMBL/GenBank/DDBJ whole genome shotgun (WGS) entry which is preliminary data.</text>
</comment>
<keyword evidence="2" id="KW-0812">Transmembrane</keyword>
<evidence type="ECO:0000313" key="4">
    <source>
        <dbReference type="Proteomes" id="UP001291623"/>
    </source>
</evidence>
<evidence type="ECO:0000313" key="3">
    <source>
        <dbReference type="EMBL" id="KAK4370080.1"/>
    </source>
</evidence>
<evidence type="ECO:0000256" key="1">
    <source>
        <dbReference type="SAM" id="MobiDB-lite"/>
    </source>
</evidence>